<dbReference type="EMBL" id="CP099489">
    <property type="protein sequence ID" value="USQ78435.1"/>
    <property type="molecule type" value="Genomic_DNA"/>
</dbReference>
<protein>
    <submittedName>
        <fullName evidence="1">DinB family protein</fullName>
    </submittedName>
</protein>
<accession>A0ABY4YPL6</accession>
<dbReference type="InterPro" id="IPR034660">
    <property type="entry name" value="DinB/YfiT-like"/>
</dbReference>
<dbReference type="Gene3D" id="1.20.120.450">
    <property type="entry name" value="dinb family like domain"/>
    <property type="match status" value="1"/>
</dbReference>
<evidence type="ECO:0000313" key="1">
    <source>
        <dbReference type="EMBL" id="USQ78435.1"/>
    </source>
</evidence>
<proteinExistence type="predicted"/>
<evidence type="ECO:0000313" key="2">
    <source>
        <dbReference type="Proteomes" id="UP001056455"/>
    </source>
</evidence>
<gene>
    <name evidence="1" type="ORF">NF556_12370</name>
</gene>
<organism evidence="1 2">
    <name type="scientific">Ornithinimicrobium faecis</name>
    <dbReference type="NCBI Taxonomy" id="2934158"/>
    <lineage>
        <taxon>Bacteria</taxon>
        <taxon>Bacillati</taxon>
        <taxon>Actinomycetota</taxon>
        <taxon>Actinomycetes</taxon>
        <taxon>Micrococcales</taxon>
        <taxon>Ornithinimicrobiaceae</taxon>
        <taxon>Ornithinimicrobium</taxon>
    </lineage>
</organism>
<name>A0ABY4YPL6_9MICO</name>
<dbReference type="RefSeq" id="WP_252591233.1">
    <property type="nucleotide sequence ID" value="NZ_CP099489.1"/>
</dbReference>
<reference evidence="1" key="1">
    <citation type="submission" date="2022-06" db="EMBL/GenBank/DDBJ databases">
        <title>Ornithinimicrobium HY1793.</title>
        <authorList>
            <person name="Huang Y."/>
        </authorList>
    </citation>
    <scope>NUCLEOTIDE SEQUENCE</scope>
    <source>
        <strain evidence="1">HY1793</strain>
    </source>
</reference>
<dbReference type="Proteomes" id="UP001056455">
    <property type="component" value="Chromosome"/>
</dbReference>
<keyword evidence="2" id="KW-1185">Reference proteome</keyword>
<sequence length="209" mass="22661">MSTDPIAPDTKDWTWTTQRRCAECGFDASTVAAADLGDLIPALTAPWQDVLTREDVRVRPQPTTWSPLEYAAHVHEVLDVFAGRFELVLSEDNPLLPNWDQDAASIEGDYAAQDPVVLAREIPERTTALVDILARFDGGGSPEGVRNLDENAGEACETSIFLWGRGAQRSDGAEFTALSLARYLVHDLAHHLHDVGAGDRLPTSGAADA</sequence>
<dbReference type="SUPFAM" id="SSF109854">
    <property type="entry name" value="DinB/YfiT-like putative metalloenzymes"/>
    <property type="match status" value="1"/>
</dbReference>